<accession>A0AAN8XT89</accession>
<sequence length="130" mass="14694">SAKEIYDRNRETYGPGIEEGEKGQEASHFLNRNTYKQVFRTQVHAQEKCPISPSRNRATSSGSRLLTTCEDGLLQVLAAFTFSPSATNHCNTGFCIRDNFSGARFLADEKLFHFHSLQAQASRLWTLTFM</sequence>
<organism evidence="2 3">
    <name type="scientific">Halocaridina rubra</name>
    <name type="common">Hawaiian red shrimp</name>
    <dbReference type="NCBI Taxonomy" id="373956"/>
    <lineage>
        <taxon>Eukaryota</taxon>
        <taxon>Metazoa</taxon>
        <taxon>Ecdysozoa</taxon>
        <taxon>Arthropoda</taxon>
        <taxon>Crustacea</taxon>
        <taxon>Multicrustacea</taxon>
        <taxon>Malacostraca</taxon>
        <taxon>Eumalacostraca</taxon>
        <taxon>Eucarida</taxon>
        <taxon>Decapoda</taxon>
        <taxon>Pleocyemata</taxon>
        <taxon>Caridea</taxon>
        <taxon>Atyoidea</taxon>
        <taxon>Atyidae</taxon>
        <taxon>Halocaridina</taxon>
    </lineage>
</organism>
<evidence type="ECO:0000256" key="1">
    <source>
        <dbReference type="SAM" id="MobiDB-lite"/>
    </source>
</evidence>
<dbReference type="AlphaFoldDB" id="A0AAN8XT89"/>
<proteinExistence type="predicted"/>
<comment type="caution">
    <text evidence="2">The sequence shown here is derived from an EMBL/GenBank/DDBJ whole genome shotgun (WGS) entry which is preliminary data.</text>
</comment>
<dbReference type="Proteomes" id="UP001381693">
    <property type="component" value="Unassembled WGS sequence"/>
</dbReference>
<keyword evidence="3" id="KW-1185">Reference proteome</keyword>
<evidence type="ECO:0000313" key="2">
    <source>
        <dbReference type="EMBL" id="KAK7083825.1"/>
    </source>
</evidence>
<name>A0AAN8XT89_HALRR</name>
<protein>
    <submittedName>
        <fullName evidence="2">Uncharacterized protein</fullName>
    </submittedName>
</protein>
<feature type="region of interest" description="Disordered" evidence="1">
    <location>
        <begin position="1"/>
        <end position="24"/>
    </location>
</feature>
<dbReference type="EMBL" id="JAXCGZ010002506">
    <property type="protein sequence ID" value="KAK7083825.1"/>
    <property type="molecule type" value="Genomic_DNA"/>
</dbReference>
<feature type="non-terminal residue" evidence="2">
    <location>
        <position position="1"/>
    </location>
</feature>
<reference evidence="2 3" key="1">
    <citation type="submission" date="2023-11" db="EMBL/GenBank/DDBJ databases">
        <title>Halocaridina rubra genome assembly.</title>
        <authorList>
            <person name="Smith C."/>
        </authorList>
    </citation>
    <scope>NUCLEOTIDE SEQUENCE [LARGE SCALE GENOMIC DNA]</scope>
    <source>
        <strain evidence="2">EP-1</strain>
        <tissue evidence="2">Whole</tissue>
    </source>
</reference>
<feature type="compositionally biased region" description="Basic and acidic residues" evidence="1">
    <location>
        <begin position="1"/>
        <end position="11"/>
    </location>
</feature>
<evidence type="ECO:0000313" key="3">
    <source>
        <dbReference type="Proteomes" id="UP001381693"/>
    </source>
</evidence>
<gene>
    <name evidence="2" type="ORF">SK128_004462</name>
</gene>